<sequence length="318" mass="37480">MNTKNRGFILIFILWIISIISLITSYLITNYSFNRKNSFNYINHTDSDMAIISGFNKAISILKNDETKYDFKSDNWNNLFSDKLNNFVYHVKISDVGSLLNINFYSRSDINKNSSKYIPNMILNSNGSDSKYFDVYSKFNFYLYSIKTLEKKLTYDKFNFEEINNIITTFDENFKIKSFNINVTNVINSLNLTAEKKELFTNYFMTVGSLNINILTKEQLNFIFNICKSKEFRNYKSDIIEYMNNNSIDKISSIFDNNIVPKNLEHVFRNIFNTSSNIFSIKISNNNNKILARIVVKRNFKEKKESTFSVLSWNEYFD</sequence>
<dbReference type="KEGG" id="haby:HLVA_22730"/>
<feature type="transmembrane region" description="Helical" evidence="1">
    <location>
        <begin position="7"/>
        <end position="28"/>
    </location>
</feature>
<dbReference type="Proteomes" id="UP001321582">
    <property type="component" value="Plasmid pHIC"/>
</dbReference>
<keyword evidence="3" id="KW-1185">Reference proteome</keyword>
<keyword evidence="1" id="KW-0472">Membrane</keyword>
<dbReference type="EMBL" id="AP027060">
    <property type="protein sequence ID" value="BDU51704.1"/>
    <property type="molecule type" value="Genomic_DNA"/>
</dbReference>
<evidence type="ECO:0008006" key="4">
    <source>
        <dbReference type="Google" id="ProtNLM"/>
    </source>
</evidence>
<evidence type="ECO:0000256" key="1">
    <source>
        <dbReference type="SAM" id="Phobius"/>
    </source>
</evidence>
<evidence type="ECO:0000313" key="2">
    <source>
        <dbReference type="EMBL" id="BDU51704.1"/>
    </source>
</evidence>
<proteinExistence type="predicted"/>
<geneLocation type="plasmid" evidence="2 3">
    <name>pHIC</name>
</geneLocation>
<keyword evidence="1" id="KW-0812">Transmembrane</keyword>
<reference evidence="2 3" key="1">
    <citation type="submission" date="2022-11" db="EMBL/GenBank/DDBJ databases">
        <title>Haliovirga abyssi gen. nov., sp. nov., a mesophilic fermentative bacterium isolated from the Iheya North hydrothermal field and the proposal of Haliovirgaceae fam. nov.</title>
        <authorList>
            <person name="Miyazaki U."/>
            <person name="Tame A."/>
            <person name="Miyazaki J."/>
            <person name="Takai K."/>
            <person name="Sawayama S."/>
            <person name="Kitajima M."/>
            <person name="Okamoto A."/>
            <person name="Nakagawa S."/>
        </authorList>
    </citation>
    <scope>NUCLEOTIDE SEQUENCE [LARGE SCALE GENOMIC DNA]</scope>
    <source>
        <strain evidence="2 3">IC12</strain>
        <plasmid evidence="2 3">pHIC</plasmid>
    </source>
</reference>
<dbReference type="RefSeq" id="WP_307905568.1">
    <property type="nucleotide sequence ID" value="NZ_AP027060.1"/>
</dbReference>
<accession>A0AAU9DLH8</accession>
<dbReference type="AlphaFoldDB" id="A0AAU9DLH8"/>
<name>A0AAU9DLH8_9FUSO</name>
<evidence type="ECO:0000313" key="3">
    <source>
        <dbReference type="Proteomes" id="UP001321582"/>
    </source>
</evidence>
<keyword evidence="2" id="KW-0614">Plasmid</keyword>
<protein>
    <recommendedName>
        <fullName evidence="4">Type II secretion system protein K</fullName>
    </recommendedName>
</protein>
<gene>
    <name evidence="2" type="ORF">HLVA_22730</name>
</gene>
<keyword evidence="1" id="KW-1133">Transmembrane helix</keyword>
<organism evidence="2 3">
    <name type="scientific">Haliovirga abyssi</name>
    <dbReference type="NCBI Taxonomy" id="2996794"/>
    <lineage>
        <taxon>Bacteria</taxon>
        <taxon>Fusobacteriati</taxon>
        <taxon>Fusobacteriota</taxon>
        <taxon>Fusobacteriia</taxon>
        <taxon>Fusobacteriales</taxon>
        <taxon>Haliovirgaceae</taxon>
        <taxon>Haliovirga</taxon>
    </lineage>
</organism>